<feature type="transmembrane region" description="Helical" evidence="9">
    <location>
        <begin position="280"/>
        <end position="306"/>
    </location>
</feature>
<protein>
    <recommendedName>
        <fullName evidence="10">G-protein coupled receptors family 1 profile domain-containing protein</fullName>
    </recommendedName>
</protein>
<evidence type="ECO:0000313" key="11">
    <source>
        <dbReference type="EnsemblMetazoa" id="XP_020904125.1"/>
    </source>
</evidence>
<dbReference type="OMA" id="RETHTCE"/>
<proteinExistence type="inferred from homology"/>
<dbReference type="PRINTS" id="PR00237">
    <property type="entry name" value="GPCRRHODOPSN"/>
</dbReference>
<dbReference type="PRINTS" id="PR01012">
    <property type="entry name" value="NRPEPTIDEYR"/>
</dbReference>
<dbReference type="OrthoDB" id="10053194at2759"/>
<dbReference type="InterPro" id="IPR000611">
    <property type="entry name" value="NPY_rcpt"/>
</dbReference>
<dbReference type="EnsemblMetazoa" id="XM_021048448.2">
    <property type="protein sequence ID" value="XP_020904107.1"/>
    <property type="gene ID" value="LOC110242453"/>
</dbReference>
<keyword evidence="3 9" id="KW-0812">Transmembrane</keyword>
<evidence type="ECO:0000256" key="1">
    <source>
        <dbReference type="ARBA" id="ARBA00004141"/>
    </source>
</evidence>
<dbReference type="AlphaFoldDB" id="A0A913XGP8"/>
<feature type="transmembrane region" description="Helical" evidence="9">
    <location>
        <begin position="191"/>
        <end position="213"/>
    </location>
</feature>
<feature type="transmembrane region" description="Helical" evidence="9">
    <location>
        <begin position="244"/>
        <end position="268"/>
    </location>
</feature>
<reference evidence="11" key="1">
    <citation type="submission" date="2022-11" db="UniProtKB">
        <authorList>
            <consortium name="EnsemblMetazoa"/>
        </authorList>
    </citation>
    <scope>IDENTIFICATION</scope>
</reference>
<keyword evidence="7" id="KW-0675">Receptor</keyword>
<evidence type="ECO:0000256" key="7">
    <source>
        <dbReference type="ARBA" id="ARBA00023170"/>
    </source>
</evidence>
<evidence type="ECO:0000256" key="9">
    <source>
        <dbReference type="SAM" id="Phobius"/>
    </source>
</evidence>
<comment type="similarity">
    <text evidence="2">Belongs to the G-protein coupled receptor 1 family.</text>
</comment>
<dbReference type="SUPFAM" id="SSF81321">
    <property type="entry name" value="Family A G protein-coupled receptor-like"/>
    <property type="match status" value="1"/>
</dbReference>
<keyword evidence="5" id="KW-0297">G-protein coupled receptor</keyword>
<dbReference type="GO" id="GO:0005886">
    <property type="term" value="C:plasma membrane"/>
    <property type="evidence" value="ECO:0007669"/>
    <property type="project" value="TreeGrafter"/>
</dbReference>
<dbReference type="GO" id="GO:0004983">
    <property type="term" value="F:neuropeptide Y receptor activity"/>
    <property type="evidence" value="ECO:0007669"/>
    <property type="project" value="InterPro"/>
</dbReference>
<evidence type="ECO:0000259" key="10">
    <source>
        <dbReference type="PROSITE" id="PS50262"/>
    </source>
</evidence>
<dbReference type="EnsemblMetazoa" id="XM_028659996.1">
    <property type="protein sequence ID" value="XP_028515797.1"/>
    <property type="gene ID" value="LOC110242453"/>
</dbReference>
<dbReference type="InterPro" id="IPR017452">
    <property type="entry name" value="GPCR_Rhodpsn_7TM"/>
</dbReference>
<keyword evidence="6 9" id="KW-0472">Membrane</keyword>
<name>A0A913XGP8_EXADI</name>
<dbReference type="RefSeq" id="XP_020904118.1">
    <property type="nucleotide sequence ID" value="XM_021048459.2"/>
</dbReference>
<feature type="domain" description="G-protein coupled receptors family 1 profile" evidence="10">
    <location>
        <begin position="52"/>
        <end position="303"/>
    </location>
</feature>
<dbReference type="RefSeq" id="XP_028515801.1">
    <property type="nucleotide sequence ID" value="XM_028660000.1"/>
</dbReference>
<dbReference type="Gene3D" id="1.20.1070.10">
    <property type="entry name" value="Rhodopsin 7-helix transmembrane proteins"/>
    <property type="match status" value="1"/>
</dbReference>
<dbReference type="GeneID" id="110242453"/>
<dbReference type="RefSeq" id="XP_020904125.1">
    <property type="nucleotide sequence ID" value="XM_021048466.2"/>
</dbReference>
<evidence type="ECO:0000256" key="2">
    <source>
        <dbReference type="ARBA" id="ARBA00010663"/>
    </source>
</evidence>
<dbReference type="PANTHER" id="PTHR45695">
    <property type="entry name" value="LEUCOKININ RECEPTOR-RELATED"/>
    <property type="match status" value="1"/>
</dbReference>
<dbReference type="InterPro" id="IPR000276">
    <property type="entry name" value="GPCR_Rhodpsn"/>
</dbReference>
<evidence type="ECO:0000256" key="8">
    <source>
        <dbReference type="ARBA" id="ARBA00023224"/>
    </source>
</evidence>
<dbReference type="FunFam" id="1.20.1070.10:FF:000445">
    <property type="entry name" value="Predicted protein"/>
    <property type="match status" value="1"/>
</dbReference>
<dbReference type="KEGG" id="epa:110242453"/>
<sequence>MVTVEQNITKNLSTRVPVQVNLTSSSVPVSMEWFRIVKLFLYVTIFIVSAVGNSIVCAIILRRKKMKTVTNYFILNLAIADLALTCICIPFDIPVQEMNYVWPYGGFMCKILYPLQTLALFASIYTLTAVSLTRYWAIVKPLRVQLSISKTKFVILIIWLGSLVPIVPYVNSLELKKNECDERWKSNNMRSTYTVCLFVFQYVLPLSIIATAYTGIAMEMRKRETARSEHCPVRQLQVQETRKVVKMLLVVTIVFALCVLPNNIMWLWLDFGQADKKITYFYELLAFCQIVTFANSAANPICYTALNENYRREFKRFFMGLFCKNKSARMFFRLNTFTTSTRPSTKSIARTDENANGMRNGNSSLPMI</sequence>
<evidence type="ECO:0000256" key="4">
    <source>
        <dbReference type="ARBA" id="ARBA00022989"/>
    </source>
</evidence>
<keyword evidence="12" id="KW-1185">Reference proteome</keyword>
<dbReference type="EnsemblMetazoa" id="XM_021048466.2">
    <property type="protein sequence ID" value="XP_020904125.1"/>
    <property type="gene ID" value="LOC110242453"/>
</dbReference>
<feature type="transmembrane region" description="Helical" evidence="9">
    <location>
        <begin position="113"/>
        <end position="132"/>
    </location>
</feature>
<dbReference type="PROSITE" id="PS50262">
    <property type="entry name" value="G_PROTEIN_RECEP_F1_2"/>
    <property type="match status" value="1"/>
</dbReference>
<dbReference type="EnsemblMetazoa" id="XM_028660000.1">
    <property type="protein sequence ID" value="XP_028515801.1"/>
    <property type="gene ID" value="LOC110242453"/>
</dbReference>
<feature type="transmembrane region" description="Helical" evidence="9">
    <location>
        <begin position="73"/>
        <end position="93"/>
    </location>
</feature>
<feature type="transmembrane region" description="Helical" evidence="9">
    <location>
        <begin position="39"/>
        <end position="61"/>
    </location>
</feature>
<evidence type="ECO:0000256" key="5">
    <source>
        <dbReference type="ARBA" id="ARBA00023040"/>
    </source>
</evidence>
<comment type="subcellular location">
    <subcellularLocation>
        <location evidence="1">Membrane</location>
        <topology evidence="1">Multi-pass membrane protein</topology>
    </subcellularLocation>
</comment>
<dbReference type="EnsemblMetazoa" id="XM_021048440.2">
    <property type="protein sequence ID" value="XP_020904099.1"/>
    <property type="gene ID" value="LOC110242453"/>
</dbReference>
<keyword evidence="8" id="KW-0807">Transducer</keyword>
<organism evidence="11 12">
    <name type="scientific">Exaiptasia diaphana</name>
    <name type="common">Tropical sea anemone</name>
    <name type="synonym">Aiptasia pulchella</name>
    <dbReference type="NCBI Taxonomy" id="2652724"/>
    <lineage>
        <taxon>Eukaryota</taxon>
        <taxon>Metazoa</taxon>
        <taxon>Cnidaria</taxon>
        <taxon>Anthozoa</taxon>
        <taxon>Hexacorallia</taxon>
        <taxon>Actiniaria</taxon>
        <taxon>Aiptasiidae</taxon>
        <taxon>Exaiptasia</taxon>
    </lineage>
</organism>
<dbReference type="PANTHER" id="PTHR45695:SF9">
    <property type="entry name" value="LEUCOKININ RECEPTOR"/>
    <property type="match status" value="1"/>
</dbReference>
<accession>A0A913XGP8</accession>
<keyword evidence="4 9" id="KW-1133">Transmembrane helix</keyword>
<dbReference type="EnsemblMetazoa" id="XM_021048459.2">
    <property type="protein sequence ID" value="XP_020904118.1"/>
    <property type="gene ID" value="LOC110242453"/>
</dbReference>
<evidence type="ECO:0000313" key="12">
    <source>
        <dbReference type="Proteomes" id="UP000887567"/>
    </source>
</evidence>
<evidence type="ECO:0000256" key="3">
    <source>
        <dbReference type="ARBA" id="ARBA00022692"/>
    </source>
</evidence>
<dbReference type="EnsemblMetazoa" id="XM_028660004.1">
    <property type="protein sequence ID" value="XP_028515805.1"/>
    <property type="gene ID" value="LOC110242453"/>
</dbReference>
<dbReference type="RefSeq" id="XP_020904099.1">
    <property type="nucleotide sequence ID" value="XM_021048440.2"/>
</dbReference>
<dbReference type="RefSeq" id="XP_020904107.1">
    <property type="nucleotide sequence ID" value="XM_021048448.2"/>
</dbReference>
<dbReference type="Proteomes" id="UP000887567">
    <property type="component" value="Unplaced"/>
</dbReference>
<dbReference type="RefSeq" id="XP_028515805.1">
    <property type="nucleotide sequence ID" value="XM_028660004.1"/>
</dbReference>
<evidence type="ECO:0000256" key="6">
    <source>
        <dbReference type="ARBA" id="ARBA00023136"/>
    </source>
</evidence>
<dbReference type="RefSeq" id="XP_028515797.1">
    <property type="nucleotide sequence ID" value="XM_028659996.1"/>
</dbReference>
<feature type="transmembrane region" description="Helical" evidence="9">
    <location>
        <begin position="153"/>
        <end position="171"/>
    </location>
</feature>
<dbReference type="Pfam" id="PF00001">
    <property type="entry name" value="7tm_1"/>
    <property type="match status" value="1"/>
</dbReference>